<organism evidence="3 4">
    <name type="scientific">Acidocella aromatica</name>
    <dbReference type="NCBI Taxonomy" id="1303579"/>
    <lineage>
        <taxon>Bacteria</taxon>
        <taxon>Pseudomonadati</taxon>
        <taxon>Pseudomonadota</taxon>
        <taxon>Alphaproteobacteria</taxon>
        <taxon>Acetobacterales</taxon>
        <taxon>Acidocellaceae</taxon>
        <taxon>Acidocella</taxon>
    </lineage>
</organism>
<feature type="chain" id="PRO_5033114568" evidence="2">
    <location>
        <begin position="33"/>
        <end position="454"/>
    </location>
</feature>
<comment type="caution">
    <text evidence="3">The sequence shown here is derived from an EMBL/GenBank/DDBJ whole genome shotgun (WGS) entry which is preliminary data.</text>
</comment>
<reference evidence="3 4" key="1">
    <citation type="submission" date="2020-08" db="EMBL/GenBank/DDBJ databases">
        <title>Genomic Encyclopedia of Type Strains, Phase IV (KMG-IV): sequencing the most valuable type-strain genomes for metagenomic binning, comparative biology and taxonomic classification.</title>
        <authorList>
            <person name="Goeker M."/>
        </authorList>
    </citation>
    <scope>NUCLEOTIDE SEQUENCE [LARGE SCALE GENOMIC DNA]</scope>
    <source>
        <strain evidence="3 4">DSM 27026</strain>
    </source>
</reference>
<sequence>MWSSGNNRIRGGLSLLVAGATLGALGTNPAFAQSTSSDSIWSRSNLLGDMGGLRSPLGDHGITLDFNDSENLLGNVSGGVKRGATLQGVTTGSLEVDTGQAFGLEGGRFHVSALQIHGQQLSPSYLDNLQTANGNEARDGTRLWELWYDQAFFNGKADIKLGEQSLDNEFIVSPNSSLFVNTMAGWPMIPSVDLYGGAPAYPLSSLGVRLQVKPTDNQSILAGVFDDNPGGGAFSDDAQMLDNHGTNFNMNTGALWIAEYQYSLPGNFPPGTYKLGGWYDSGYYRDQRYGTDGLSLSNARSNGNAIMHRGNYGIYIVVDQMVWKSQSDSARTLNLFGRVMGAPDAQNEIDFSFNGGVTMTAPLPGRDDDQAGIDFGLARVSSRAAALDRDSGLPVRGTEELLEFTYNAQVMPWLMVQPDLQYIVSPGAGIQDPNDPSRKLRNELVIGLREVTAF</sequence>
<evidence type="ECO:0000313" key="3">
    <source>
        <dbReference type="EMBL" id="MBB5373359.1"/>
    </source>
</evidence>
<evidence type="ECO:0000256" key="2">
    <source>
        <dbReference type="RuleBase" id="RU363072"/>
    </source>
</evidence>
<dbReference type="Pfam" id="PF04966">
    <property type="entry name" value="OprB"/>
    <property type="match status" value="1"/>
</dbReference>
<dbReference type="PANTHER" id="PTHR37944">
    <property type="entry name" value="PORIN B"/>
    <property type="match status" value="1"/>
</dbReference>
<proteinExistence type="inferred from homology"/>
<dbReference type="GO" id="GO:0015288">
    <property type="term" value="F:porin activity"/>
    <property type="evidence" value="ECO:0007669"/>
    <property type="project" value="InterPro"/>
</dbReference>
<dbReference type="PANTHER" id="PTHR37944:SF1">
    <property type="entry name" value="PORIN B"/>
    <property type="match status" value="1"/>
</dbReference>
<dbReference type="Gene3D" id="2.40.160.180">
    <property type="entry name" value="Carbohydrate-selective porin OprB"/>
    <property type="match status" value="1"/>
</dbReference>
<feature type="signal peptide" evidence="2">
    <location>
        <begin position="1"/>
        <end position="32"/>
    </location>
</feature>
<dbReference type="EMBL" id="JACHFJ010000006">
    <property type="protein sequence ID" value="MBB5373359.1"/>
    <property type="molecule type" value="Genomic_DNA"/>
</dbReference>
<dbReference type="GO" id="GO:0008643">
    <property type="term" value="P:carbohydrate transport"/>
    <property type="evidence" value="ECO:0007669"/>
    <property type="project" value="InterPro"/>
</dbReference>
<dbReference type="InterPro" id="IPR007049">
    <property type="entry name" value="Carb-sel_porin_OprB"/>
</dbReference>
<keyword evidence="4" id="KW-1185">Reference proteome</keyword>
<keyword evidence="2" id="KW-0732">Signal</keyword>
<dbReference type="AlphaFoldDB" id="A0A840VMF1"/>
<dbReference type="InterPro" id="IPR052932">
    <property type="entry name" value="OprB_Porin"/>
</dbReference>
<protein>
    <submittedName>
        <fullName evidence="3">Porin</fullName>
    </submittedName>
</protein>
<dbReference type="InterPro" id="IPR038673">
    <property type="entry name" value="OprB_sf"/>
</dbReference>
<dbReference type="RefSeq" id="WP_183266368.1">
    <property type="nucleotide sequence ID" value="NZ_JACHFJ010000006.1"/>
</dbReference>
<evidence type="ECO:0000313" key="4">
    <source>
        <dbReference type="Proteomes" id="UP000553706"/>
    </source>
</evidence>
<gene>
    <name evidence="3" type="ORF">HNP71_001619</name>
</gene>
<accession>A0A840VMF1</accession>
<comment type="similarity">
    <text evidence="1 2">Belongs to the OprB family.</text>
</comment>
<evidence type="ECO:0000256" key="1">
    <source>
        <dbReference type="ARBA" id="ARBA00008769"/>
    </source>
</evidence>
<dbReference type="GO" id="GO:0016020">
    <property type="term" value="C:membrane"/>
    <property type="evidence" value="ECO:0007669"/>
    <property type="project" value="InterPro"/>
</dbReference>
<name>A0A840VMF1_9PROT</name>
<dbReference type="Proteomes" id="UP000553706">
    <property type="component" value="Unassembled WGS sequence"/>
</dbReference>